<proteinExistence type="predicted"/>
<gene>
    <name evidence="1" type="ORF">MICH65_0193</name>
</gene>
<dbReference type="Proteomes" id="UP000463983">
    <property type="component" value="Chromosome"/>
</dbReference>
<organism evidence="1 2">
    <name type="scientific">Candidatus Chazhemtobacterium aquaticus</name>
    <dbReference type="NCBI Taxonomy" id="2715735"/>
    <lineage>
        <taxon>Bacteria</taxon>
        <taxon>Candidatus Chazhemtobacteraceae</taxon>
        <taxon>Candidatus Chazhemtobacterium</taxon>
    </lineage>
</organism>
<dbReference type="RefSeq" id="WP_161931568.1">
    <property type="nucleotide sequence ID" value="NZ_CP047901.1"/>
</dbReference>
<evidence type="ECO:0000313" key="2">
    <source>
        <dbReference type="Proteomes" id="UP000463983"/>
    </source>
</evidence>
<dbReference type="KEGG" id="caqa:MICH65_0193"/>
<keyword evidence="2" id="KW-1185">Reference proteome</keyword>
<accession>A0A857N5B5</accession>
<sequence length="86" mass="9651">MSELKLADKFWSEVVPSCVEGFEWGSALKKNQKKDDVQKSLKGVLKNLDEAEFDLFTAQLVIKASGMGIVGTDLTEIITWFKEIRA</sequence>
<evidence type="ECO:0000313" key="1">
    <source>
        <dbReference type="EMBL" id="QHO63174.1"/>
    </source>
</evidence>
<dbReference type="EMBL" id="CP047901">
    <property type="protein sequence ID" value="QHO63174.1"/>
    <property type="molecule type" value="Genomic_DNA"/>
</dbReference>
<protein>
    <submittedName>
        <fullName evidence="1">Uncharacterized protein</fullName>
    </submittedName>
</protein>
<name>A0A857N5B5_9BACT</name>
<dbReference type="AlphaFoldDB" id="A0A857N5B5"/>
<reference evidence="2" key="1">
    <citation type="journal article" date="2020" name="Microorganisms">
        <title>Complete Genome of a Member of a New Bacterial Lineage in the Microgenomates Group Reveals an Unusual Nucleotide Composition Disparity Between Two Strands of DNA and Limited Metabolic Potential.</title>
        <authorList>
            <person name="Kadnikov V.V."/>
            <person name="Mardanov A.V."/>
            <person name="Beletsky A.V."/>
            <person name="Karnachuk O.V."/>
            <person name="Ravin N.V."/>
        </authorList>
    </citation>
    <scope>NUCLEOTIDE SEQUENCE [LARGE SCALE GENOMIC DNA]</scope>
</reference>